<dbReference type="InterPro" id="IPR000719">
    <property type="entry name" value="Prot_kinase_dom"/>
</dbReference>
<evidence type="ECO:0000256" key="2">
    <source>
        <dbReference type="ARBA" id="ARBA00022840"/>
    </source>
</evidence>
<dbReference type="InterPro" id="IPR011009">
    <property type="entry name" value="Kinase-like_dom_sf"/>
</dbReference>
<evidence type="ECO:0000313" key="5">
    <source>
        <dbReference type="Proteomes" id="UP001328107"/>
    </source>
</evidence>
<dbReference type="InterPro" id="IPR050117">
    <property type="entry name" value="MAPK"/>
</dbReference>
<organism evidence="4 5">
    <name type="scientific">Pristionchus mayeri</name>
    <dbReference type="NCBI Taxonomy" id="1317129"/>
    <lineage>
        <taxon>Eukaryota</taxon>
        <taxon>Metazoa</taxon>
        <taxon>Ecdysozoa</taxon>
        <taxon>Nematoda</taxon>
        <taxon>Chromadorea</taxon>
        <taxon>Rhabditida</taxon>
        <taxon>Rhabditina</taxon>
        <taxon>Diplogasteromorpha</taxon>
        <taxon>Diplogasteroidea</taxon>
        <taxon>Neodiplogasteridae</taxon>
        <taxon>Pristionchus</taxon>
    </lineage>
</organism>
<dbReference type="GO" id="GO:0004672">
    <property type="term" value="F:protein kinase activity"/>
    <property type="evidence" value="ECO:0007669"/>
    <property type="project" value="InterPro"/>
</dbReference>
<dbReference type="AlphaFoldDB" id="A0AAN4ZV10"/>
<dbReference type="Pfam" id="PF00069">
    <property type="entry name" value="Pkinase"/>
    <property type="match status" value="1"/>
</dbReference>
<dbReference type="SMART" id="SM00220">
    <property type="entry name" value="S_TKc"/>
    <property type="match status" value="1"/>
</dbReference>
<dbReference type="EMBL" id="BTRK01000003">
    <property type="protein sequence ID" value="GMR43965.1"/>
    <property type="molecule type" value="Genomic_DNA"/>
</dbReference>
<name>A0AAN4ZV10_9BILA</name>
<feature type="domain" description="Protein kinase" evidence="3">
    <location>
        <begin position="1"/>
        <end position="160"/>
    </location>
</feature>
<evidence type="ECO:0000259" key="3">
    <source>
        <dbReference type="PROSITE" id="PS50011"/>
    </source>
</evidence>
<accession>A0AAN4ZV10</accession>
<comment type="caution">
    <text evidence="4">The sequence shown here is derived from an EMBL/GenBank/DDBJ whole genome shotgun (WGS) entry which is preliminary data.</text>
</comment>
<reference evidence="5" key="1">
    <citation type="submission" date="2022-10" db="EMBL/GenBank/DDBJ databases">
        <title>Genome assembly of Pristionchus species.</title>
        <authorList>
            <person name="Yoshida K."/>
            <person name="Sommer R.J."/>
        </authorList>
    </citation>
    <scope>NUCLEOTIDE SEQUENCE [LARGE SCALE GENOMIC DNA]</scope>
    <source>
        <strain evidence="5">RS5460</strain>
    </source>
</reference>
<protein>
    <recommendedName>
        <fullName evidence="3">Protein kinase domain-containing protein</fullName>
    </recommendedName>
</protein>
<sequence>SRILHIFSYHITEYCGPDLETIIAKGGYAMEHVKSWMRDLLSALKYINSLGISHRNLKPKKMCINMNGDKIGKLTLTGIKSPDLRNNKTGSRGHEPYKAIEVHVEWKDKDYDEKVDIWSMAVIFCELLTGVSLFSGPNFKNVLKVMIQLCGPVDEAVLKK</sequence>
<dbReference type="GO" id="GO:0005524">
    <property type="term" value="F:ATP binding"/>
    <property type="evidence" value="ECO:0007669"/>
    <property type="project" value="UniProtKB-KW"/>
</dbReference>
<dbReference type="SUPFAM" id="SSF56112">
    <property type="entry name" value="Protein kinase-like (PK-like)"/>
    <property type="match status" value="1"/>
</dbReference>
<gene>
    <name evidence="4" type="ORF">PMAYCL1PPCAC_14160</name>
</gene>
<keyword evidence="2" id="KW-0067">ATP-binding</keyword>
<dbReference type="PANTHER" id="PTHR24055">
    <property type="entry name" value="MITOGEN-ACTIVATED PROTEIN KINASE"/>
    <property type="match status" value="1"/>
</dbReference>
<evidence type="ECO:0000313" key="4">
    <source>
        <dbReference type="EMBL" id="GMR43965.1"/>
    </source>
</evidence>
<feature type="non-terminal residue" evidence="4">
    <location>
        <position position="160"/>
    </location>
</feature>
<feature type="non-terminal residue" evidence="4">
    <location>
        <position position="1"/>
    </location>
</feature>
<dbReference type="PROSITE" id="PS50011">
    <property type="entry name" value="PROTEIN_KINASE_DOM"/>
    <property type="match status" value="1"/>
</dbReference>
<dbReference type="Gene3D" id="1.10.510.10">
    <property type="entry name" value="Transferase(Phosphotransferase) domain 1"/>
    <property type="match status" value="1"/>
</dbReference>
<evidence type="ECO:0000256" key="1">
    <source>
        <dbReference type="ARBA" id="ARBA00022741"/>
    </source>
</evidence>
<dbReference type="Proteomes" id="UP001328107">
    <property type="component" value="Unassembled WGS sequence"/>
</dbReference>
<proteinExistence type="predicted"/>
<keyword evidence="1" id="KW-0547">Nucleotide-binding</keyword>
<keyword evidence="5" id="KW-1185">Reference proteome</keyword>